<dbReference type="GO" id="GO:0001671">
    <property type="term" value="F:ATPase activator activity"/>
    <property type="evidence" value="ECO:0007669"/>
    <property type="project" value="EnsemblFungi"/>
</dbReference>
<proteinExistence type="inferred from homology"/>
<accession>A0A1E3QZP8</accession>
<dbReference type="CDD" id="cd10719">
    <property type="entry name" value="DnaJ_zf"/>
    <property type="match status" value="1"/>
</dbReference>
<dbReference type="InterPro" id="IPR044713">
    <property type="entry name" value="DNJA1/2-like"/>
</dbReference>
<dbReference type="SUPFAM" id="SSF57938">
    <property type="entry name" value="DnaJ/Hsp40 cysteine-rich domain"/>
    <property type="match status" value="1"/>
</dbReference>
<dbReference type="SUPFAM" id="SSF49493">
    <property type="entry name" value="HSP40/DnaJ peptide-binding domain"/>
    <property type="match status" value="2"/>
</dbReference>
<dbReference type="InterPro" id="IPR008971">
    <property type="entry name" value="HSP40/DnaJ_pept-bd"/>
</dbReference>
<dbReference type="OrthoDB" id="550424at2759"/>
<dbReference type="PROSITE" id="PS51188">
    <property type="entry name" value="ZF_CR"/>
    <property type="match status" value="1"/>
</dbReference>
<name>A0A1E3QZP8_9ASCO</name>
<feature type="domain" description="CR-type" evidence="8">
    <location>
        <begin position="134"/>
        <end position="219"/>
    </location>
</feature>
<dbReference type="PROSITE" id="PS00636">
    <property type="entry name" value="DNAJ_1"/>
    <property type="match status" value="1"/>
</dbReference>
<evidence type="ECO:0000256" key="3">
    <source>
        <dbReference type="ARBA" id="ARBA00022771"/>
    </source>
</evidence>
<keyword evidence="10" id="KW-1185">Reference proteome</keyword>
<dbReference type="GO" id="GO:0051082">
    <property type="term" value="F:unfolded protein binding"/>
    <property type="evidence" value="ECO:0007669"/>
    <property type="project" value="InterPro"/>
</dbReference>
<feature type="zinc finger region" description="CR-type" evidence="6">
    <location>
        <begin position="134"/>
        <end position="219"/>
    </location>
</feature>
<sequence>MDTDLYEILGLDSSATAAEIKKAYRKLALQYHPDKAAEGEREESELKFKEISSAYEILSDEAKRDAYDNRGSYHDYSQGGHGSDTPNDYGPQDFFNFFNGMNGSVPQGQAPQRSAKTENAELDVQVSLEDLFKGKTIKITSARNIICDKCHGTGAKSHAKTKTCSICAGKGSVEKIVRVGPGMVSRHYSDCVNCKATGKIFRTKDKCKKCDGNALVEETKILEFVVKKGSKNGETVVLNGESDEALNKKAGDVILTVLEKPHDTFARKGDDLFYNLKITLTEALCGFSKVVLKHLDGRSLKITTPKGKVLRPGHVLKVPKEGMPIKDSYFGGRGDLYILLDIEFPQDNWFLEKNDLDRMSDLLPETLFSKRPKLEAVDAATQEVDFVVIKESELPDIIEEEYEDHGNEQYYEQYGGSEPQCQAQ</sequence>
<keyword evidence="3 6" id="KW-0863">Zinc-finger</keyword>
<evidence type="ECO:0000256" key="5">
    <source>
        <dbReference type="ARBA" id="ARBA00023186"/>
    </source>
</evidence>
<dbReference type="Gene3D" id="1.10.287.110">
    <property type="entry name" value="DnaJ domain"/>
    <property type="match status" value="1"/>
</dbReference>
<protein>
    <recommendedName>
        <fullName evidence="11">J domain-containing protein</fullName>
    </recommendedName>
</protein>
<dbReference type="PANTHER" id="PTHR43888">
    <property type="entry name" value="DNAJ-LIKE-2, ISOFORM A-RELATED"/>
    <property type="match status" value="1"/>
</dbReference>
<dbReference type="RefSeq" id="XP_018988481.1">
    <property type="nucleotide sequence ID" value="XM_019127764.1"/>
</dbReference>
<evidence type="ECO:0000256" key="6">
    <source>
        <dbReference type="PROSITE-ProRule" id="PRU00546"/>
    </source>
</evidence>
<dbReference type="Pfam" id="PF00226">
    <property type="entry name" value="DnaJ"/>
    <property type="match status" value="1"/>
</dbReference>
<dbReference type="InterPro" id="IPR001623">
    <property type="entry name" value="DnaJ_domain"/>
</dbReference>
<dbReference type="GeneID" id="30145617"/>
<keyword evidence="4 6" id="KW-0862">Zinc</keyword>
<dbReference type="InterPro" id="IPR036410">
    <property type="entry name" value="HSP_DnaJ_Cys-rich_dom_sf"/>
</dbReference>
<dbReference type="GO" id="GO:0005741">
    <property type="term" value="C:mitochondrial outer membrane"/>
    <property type="evidence" value="ECO:0007669"/>
    <property type="project" value="EnsemblFungi"/>
</dbReference>
<dbReference type="InterPro" id="IPR001305">
    <property type="entry name" value="HSP_DnaJ_Cys-rich_dom"/>
</dbReference>
<dbReference type="Gene3D" id="2.10.230.10">
    <property type="entry name" value="Heat shock protein DnaJ, cysteine-rich domain"/>
    <property type="match status" value="1"/>
</dbReference>
<evidence type="ECO:0000256" key="1">
    <source>
        <dbReference type="ARBA" id="ARBA00022723"/>
    </source>
</evidence>
<dbReference type="Proteomes" id="UP000094336">
    <property type="component" value="Unassembled WGS sequence"/>
</dbReference>
<reference evidence="10" key="1">
    <citation type="submission" date="2016-05" db="EMBL/GenBank/DDBJ databases">
        <title>Comparative genomics of biotechnologically important yeasts.</title>
        <authorList>
            <consortium name="DOE Joint Genome Institute"/>
            <person name="Riley R."/>
            <person name="Haridas S."/>
            <person name="Wolfe K.H."/>
            <person name="Lopes M.R."/>
            <person name="Hittinger C.T."/>
            <person name="Goker M."/>
            <person name="Salamov A."/>
            <person name="Wisecaver J."/>
            <person name="Long T.M."/>
            <person name="Aerts A.L."/>
            <person name="Barry K."/>
            <person name="Choi C."/>
            <person name="Clum A."/>
            <person name="Coughlan A.Y."/>
            <person name="Deshpande S."/>
            <person name="Douglass A.P."/>
            <person name="Hanson S.J."/>
            <person name="Klenk H.-P."/>
            <person name="Labutti K."/>
            <person name="Lapidus A."/>
            <person name="Lindquist E."/>
            <person name="Lipzen A."/>
            <person name="Meier-Kolthoff J.P."/>
            <person name="Ohm R.A."/>
            <person name="Otillar R.P."/>
            <person name="Pangilinan J."/>
            <person name="Peng Y."/>
            <person name="Rokas A."/>
            <person name="Rosa C.A."/>
            <person name="Scheuner C."/>
            <person name="Sibirny A.A."/>
            <person name="Slot J.C."/>
            <person name="Stielow J.B."/>
            <person name="Sun H."/>
            <person name="Kurtzman C.P."/>
            <person name="Blackwell M."/>
            <person name="Grigoriev I.V."/>
            <person name="Jeffries T.W."/>
        </authorList>
    </citation>
    <scope>NUCLEOTIDE SEQUENCE [LARGE SCALE GENOMIC DNA]</scope>
    <source>
        <strain evidence="10">NRRL Y-12698</strain>
    </source>
</reference>
<dbReference type="PROSITE" id="PS50076">
    <property type="entry name" value="DNAJ_2"/>
    <property type="match status" value="1"/>
</dbReference>
<dbReference type="GO" id="GO:0030150">
    <property type="term" value="P:protein import into mitochondrial matrix"/>
    <property type="evidence" value="ECO:0007669"/>
    <property type="project" value="EnsemblFungi"/>
</dbReference>
<dbReference type="GO" id="GO:0008270">
    <property type="term" value="F:zinc ion binding"/>
    <property type="evidence" value="ECO:0007669"/>
    <property type="project" value="UniProtKB-KW"/>
</dbReference>
<evidence type="ECO:0000313" key="10">
    <source>
        <dbReference type="Proteomes" id="UP000094336"/>
    </source>
</evidence>
<dbReference type="Pfam" id="PF00684">
    <property type="entry name" value="DnaJ_CXXCXGXG"/>
    <property type="match status" value="1"/>
</dbReference>
<dbReference type="HAMAP" id="MF_01152">
    <property type="entry name" value="DnaJ"/>
    <property type="match status" value="1"/>
</dbReference>
<dbReference type="InterPro" id="IPR018253">
    <property type="entry name" value="DnaJ_domain_CS"/>
</dbReference>
<dbReference type="InterPro" id="IPR002939">
    <property type="entry name" value="DnaJ_C"/>
</dbReference>
<feature type="domain" description="J" evidence="7">
    <location>
        <begin position="4"/>
        <end position="71"/>
    </location>
</feature>
<gene>
    <name evidence="9" type="ORF">BABINDRAFT_159602</name>
</gene>
<dbReference type="Pfam" id="PF01556">
    <property type="entry name" value="DnaJ_C"/>
    <property type="match status" value="1"/>
</dbReference>
<dbReference type="GO" id="GO:0006457">
    <property type="term" value="P:protein folding"/>
    <property type="evidence" value="ECO:0007669"/>
    <property type="project" value="InterPro"/>
</dbReference>
<dbReference type="CDD" id="cd10747">
    <property type="entry name" value="DnaJ_C"/>
    <property type="match status" value="1"/>
</dbReference>
<dbReference type="STRING" id="984486.A0A1E3QZP8"/>
<dbReference type="CDD" id="cd06257">
    <property type="entry name" value="DnaJ"/>
    <property type="match status" value="1"/>
</dbReference>
<keyword evidence="2" id="KW-0677">Repeat</keyword>
<dbReference type="SMART" id="SM00271">
    <property type="entry name" value="DnaJ"/>
    <property type="match status" value="1"/>
</dbReference>
<dbReference type="PRINTS" id="PR00625">
    <property type="entry name" value="JDOMAIN"/>
</dbReference>
<keyword evidence="5" id="KW-0143">Chaperone</keyword>
<evidence type="ECO:0000256" key="4">
    <source>
        <dbReference type="ARBA" id="ARBA00022833"/>
    </source>
</evidence>
<evidence type="ECO:0000259" key="8">
    <source>
        <dbReference type="PROSITE" id="PS51188"/>
    </source>
</evidence>
<dbReference type="GO" id="GO:0005524">
    <property type="term" value="F:ATP binding"/>
    <property type="evidence" value="ECO:0007669"/>
    <property type="project" value="InterPro"/>
</dbReference>
<evidence type="ECO:0000313" key="9">
    <source>
        <dbReference type="EMBL" id="ODQ83153.1"/>
    </source>
</evidence>
<dbReference type="GO" id="GO:0009408">
    <property type="term" value="P:response to heat"/>
    <property type="evidence" value="ECO:0007669"/>
    <property type="project" value="InterPro"/>
</dbReference>
<dbReference type="SUPFAM" id="SSF46565">
    <property type="entry name" value="Chaperone J-domain"/>
    <property type="match status" value="1"/>
</dbReference>
<organism evidence="9 10">
    <name type="scientific">Babjeviella inositovora NRRL Y-12698</name>
    <dbReference type="NCBI Taxonomy" id="984486"/>
    <lineage>
        <taxon>Eukaryota</taxon>
        <taxon>Fungi</taxon>
        <taxon>Dikarya</taxon>
        <taxon>Ascomycota</taxon>
        <taxon>Saccharomycotina</taxon>
        <taxon>Pichiomycetes</taxon>
        <taxon>Serinales incertae sedis</taxon>
        <taxon>Babjeviella</taxon>
    </lineage>
</organism>
<keyword evidence="1 6" id="KW-0479">Metal-binding</keyword>
<dbReference type="GO" id="GO:0030544">
    <property type="term" value="F:Hsp70 protein binding"/>
    <property type="evidence" value="ECO:0007669"/>
    <property type="project" value="InterPro"/>
</dbReference>
<dbReference type="InterPro" id="IPR036869">
    <property type="entry name" value="J_dom_sf"/>
</dbReference>
<dbReference type="InterPro" id="IPR012724">
    <property type="entry name" value="DnaJ"/>
</dbReference>
<dbReference type="Gene3D" id="2.60.260.20">
    <property type="entry name" value="Urease metallochaperone UreE, N-terminal domain"/>
    <property type="match status" value="2"/>
</dbReference>
<dbReference type="FunFam" id="2.10.230.10:FF:000001">
    <property type="entry name" value="DnaJ subfamily A member 2"/>
    <property type="match status" value="1"/>
</dbReference>
<dbReference type="FunFam" id="2.60.260.20:FF:000003">
    <property type="entry name" value="DnaJ subfamily A member 2"/>
    <property type="match status" value="1"/>
</dbReference>
<evidence type="ECO:0000259" key="7">
    <source>
        <dbReference type="PROSITE" id="PS50076"/>
    </source>
</evidence>
<dbReference type="EMBL" id="KV454426">
    <property type="protein sequence ID" value="ODQ83153.1"/>
    <property type="molecule type" value="Genomic_DNA"/>
</dbReference>
<evidence type="ECO:0000256" key="2">
    <source>
        <dbReference type="ARBA" id="ARBA00022737"/>
    </source>
</evidence>
<evidence type="ECO:0008006" key="11">
    <source>
        <dbReference type="Google" id="ProtNLM"/>
    </source>
</evidence>
<dbReference type="AlphaFoldDB" id="A0A1E3QZP8"/>